<gene>
    <name evidence="2" type="ORF">BU26DRAFT_581522</name>
</gene>
<keyword evidence="3" id="KW-1185">Reference proteome</keyword>
<dbReference type="EMBL" id="ML987205">
    <property type="protein sequence ID" value="KAF2243374.1"/>
    <property type="molecule type" value="Genomic_DNA"/>
</dbReference>
<dbReference type="AlphaFoldDB" id="A0A6A6HYR8"/>
<dbReference type="Proteomes" id="UP000800094">
    <property type="component" value="Unassembled WGS sequence"/>
</dbReference>
<evidence type="ECO:0000256" key="1">
    <source>
        <dbReference type="SAM" id="MobiDB-lite"/>
    </source>
</evidence>
<evidence type="ECO:0000313" key="3">
    <source>
        <dbReference type="Proteomes" id="UP000800094"/>
    </source>
</evidence>
<proteinExistence type="predicted"/>
<dbReference type="RefSeq" id="XP_033678378.1">
    <property type="nucleotide sequence ID" value="XM_033834497.1"/>
</dbReference>
<reference evidence="2" key="1">
    <citation type="journal article" date="2020" name="Stud. Mycol.">
        <title>101 Dothideomycetes genomes: a test case for predicting lifestyles and emergence of pathogens.</title>
        <authorList>
            <person name="Haridas S."/>
            <person name="Albert R."/>
            <person name="Binder M."/>
            <person name="Bloem J."/>
            <person name="Labutti K."/>
            <person name="Salamov A."/>
            <person name="Andreopoulos B."/>
            <person name="Baker S."/>
            <person name="Barry K."/>
            <person name="Bills G."/>
            <person name="Bluhm B."/>
            <person name="Cannon C."/>
            <person name="Castanera R."/>
            <person name="Culley D."/>
            <person name="Daum C."/>
            <person name="Ezra D."/>
            <person name="Gonzalez J."/>
            <person name="Henrissat B."/>
            <person name="Kuo A."/>
            <person name="Liang C."/>
            <person name="Lipzen A."/>
            <person name="Lutzoni F."/>
            <person name="Magnuson J."/>
            <person name="Mondo S."/>
            <person name="Nolan M."/>
            <person name="Ohm R."/>
            <person name="Pangilinan J."/>
            <person name="Park H.-J."/>
            <person name="Ramirez L."/>
            <person name="Alfaro M."/>
            <person name="Sun H."/>
            <person name="Tritt A."/>
            <person name="Yoshinaga Y."/>
            <person name="Zwiers L.-H."/>
            <person name="Turgeon B."/>
            <person name="Goodwin S."/>
            <person name="Spatafora J."/>
            <person name="Crous P."/>
            <person name="Grigoriev I."/>
        </authorList>
    </citation>
    <scope>NUCLEOTIDE SEQUENCE</scope>
    <source>
        <strain evidence="2">CBS 122368</strain>
    </source>
</reference>
<protein>
    <submittedName>
        <fullName evidence="2">Uncharacterized protein</fullName>
    </submittedName>
</protein>
<accession>A0A6A6HYR8</accession>
<dbReference type="GeneID" id="54587827"/>
<feature type="compositionally biased region" description="Basic and acidic residues" evidence="1">
    <location>
        <begin position="129"/>
        <end position="150"/>
    </location>
</feature>
<organism evidence="2 3">
    <name type="scientific">Trematosphaeria pertusa</name>
    <dbReference type="NCBI Taxonomy" id="390896"/>
    <lineage>
        <taxon>Eukaryota</taxon>
        <taxon>Fungi</taxon>
        <taxon>Dikarya</taxon>
        <taxon>Ascomycota</taxon>
        <taxon>Pezizomycotina</taxon>
        <taxon>Dothideomycetes</taxon>
        <taxon>Pleosporomycetidae</taxon>
        <taxon>Pleosporales</taxon>
        <taxon>Massarineae</taxon>
        <taxon>Trematosphaeriaceae</taxon>
        <taxon>Trematosphaeria</taxon>
    </lineage>
</organism>
<name>A0A6A6HYR8_9PLEO</name>
<sequence>MSEGPHWLITIDGLLEEHGAFDRQTSRDADRKEIDPHAEWLHTKPSARFRGELEAFCVINDEFTAKTLSKSFGFQSKEVCICELGTEGTLPVDHGNIFARGRLSAGIPYPPPLVLSGSSEEYAKLLDRVERRTTEESEKREKEEKEKGEKEEEGAEGEGSIGDMGCEEVAPQGIIIVDGYTSPKEQACSEFFFREQESISDALFPRPIEQVSQAGRSVTTNRARRVDPIDLNARPALEKSAAQHTSSAATHSLLASNVSPVFDSIC</sequence>
<feature type="region of interest" description="Disordered" evidence="1">
    <location>
        <begin position="129"/>
        <end position="164"/>
    </location>
</feature>
<evidence type="ECO:0000313" key="2">
    <source>
        <dbReference type="EMBL" id="KAF2243374.1"/>
    </source>
</evidence>